<dbReference type="Proteomes" id="UP000077134">
    <property type="component" value="Unassembled WGS sequence"/>
</dbReference>
<keyword evidence="2" id="KW-1185">Reference proteome</keyword>
<dbReference type="OrthoDB" id="3400278at2"/>
<protein>
    <recommendedName>
        <fullName evidence="3">Tubulin like</fullName>
    </recommendedName>
</protein>
<name>A0A167BWT5_9BACL</name>
<dbReference type="KEGG" id="pcx:LPB68_10270"/>
<accession>A0A167BWT5</accession>
<sequence length="1129" mass="130001">MKPVVREHIQQLDVSLGGGIVSDKIRVDTIDNPILIIGLGGTGIDALLRLKYQINRRFKLPEDPSSKKKRDKPDNVEFLAFETNEQDRGKKYKGIGLDPINEFVLLSNAEIGGLLQNRSVLEPYITDWLSPEMSITDGMNGAAGVRQAGRLLLFTKINQVVQAIDKKIKTLSVGTNKKLMVFMLTGLSGGTGSGCFLDIAYIVRGIIERDHGSAGIDRVNTLGYLFTPDINLSNKSLSEHTREYIKKNGYAALKELDYWMNVDSRGERFQQRYGNILTVNSPLPPFNLCHLISATNMEGKLLENAYDYCMNVTAENITNFMASEEKASGEEFAIHDYISNIRTNIAQMNKMYPANYEYNIIGASSAVLPIEEMTTYLAFRLFGKMEKMFEKAPSQDDVETFARKLGIDLDTMVKTFESRVPEPLPGYENSERLSYSNVVKNQVINMDTELEQNFLARAREEYIKAKKQLPGEIIEQFTDQIRRIFLHPEQGPFYVSRLIYTEKGFSLLKMLLSYIETLRENLHRIPRDIEAASEQANERLGDAKSAFVSRDKKKNIYIEAKINEFWIQADVERTEQMIEFYEDLYELLNNENNRIYNVYTEILNALNTIFAKNGEILIQGDEQADHKGNKTYYWNLVSVPDISKVIGKMMENKDVDDLIRDFTLELLNHSNQWVREQEVDIISSISEFLGDKFGDLITRSMEDFLVMKYGNDESIEKLVERNIAGKLDEEAVPVFHLSNSSGNLYFPSWGFVSVPVGAPSILKGIRNYQDNSVGRSHFTVKESQVKNRIFWLNTKNGVPLFVYTPLKVYEESYERTILDKEGIGRHLVQTDKANWTYLPSPIPERSWGDTYLNTRVQSYNARVRSEFEKAMSLKVIMEKDIDQNTSNRFAVVMTKPFDLSEYLRGYDLQLESPKPNLGEVKRAWNELKRLLSQGLERVSSKDIFGSISEDLAKENLIRSPELIVSVREELAKYVMINAKATEFEQLMNQHEDDEKWFDQFIEALYTDTITKKGALYVYDRDPEEEAWEPFANLMKSQNYVEFDVFEHFRRLDEKNKSTLLRKATRRGTELTASEDISGLIAKLDELYEMFLNGRDQLEYEKIELANGEELYQFYKQMLSKLNDIRRKLK</sequence>
<gene>
    <name evidence="1" type="ORF">PNBC_16715</name>
</gene>
<dbReference type="Pfam" id="PF13809">
    <property type="entry name" value="Tubulin_2"/>
    <property type="match status" value="1"/>
</dbReference>
<dbReference type="STRING" id="1763538.LPB68_10270"/>
<proteinExistence type="predicted"/>
<evidence type="ECO:0000313" key="2">
    <source>
        <dbReference type="Proteomes" id="UP000077134"/>
    </source>
</evidence>
<organism evidence="1 2">
    <name type="scientific">Paenibacillus crassostreae</name>
    <dbReference type="NCBI Taxonomy" id="1763538"/>
    <lineage>
        <taxon>Bacteria</taxon>
        <taxon>Bacillati</taxon>
        <taxon>Bacillota</taxon>
        <taxon>Bacilli</taxon>
        <taxon>Bacillales</taxon>
        <taxon>Paenibacillaceae</taxon>
        <taxon>Paenibacillus</taxon>
    </lineage>
</organism>
<evidence type="ECO:0008006" key="3">
    <source>
        <dbReference type="Google" id="ProtNLM"/>
    </source>
</evidence>
<dbReference type="Gene3D" id="3.40.50.1440">
    <property type="entry name" value="Tubulin/FtsZ, GTPase domain"/>
    <property type="match status" value="1"/>
</dbReference>
<comment type="caution">
    <text evidence="1">The sequence shown here is derived from an EMBL/GenBank/DDBJ whole genome shotgun (WGS) entry which is preliminary data.</text>
</comment>
<reference evidence="1 2" key="1">
    <citation type="submission" date="2016-02" db="EMBL/GenBank/DDBJ databases">
        <title>Paenibacillus sp. LPB0068, isolated from Crassostrea gigas.</title>
        <authorList>
            <person name="Shin S.-K."/>
            <person name="Yi H."/>
        </authorList>
    </citation>
    <scope>NUCLEOTIDE SEQUENCE [LARGE SCALE GENOMIC DNA]</scope>
    <source>
        <strain evidence="1 2">LPB0068</strain>
    </source>
</reference>
<evidence type="ECO:0000313" key="1">
    <source>
        <dbReference type="EMBL" id="OAB72532.1"/>
    </source>
</evidence>
<dbReference type="RefSeq" id="WP_068660124.1">
    <property type="nucleotide sequence ID" value="NZ_CP017770.1"/>
</dbReference>
<dbReference type="EMBL" id="LSFN01000035">
    <property type="protein sequence ID" value="OAB72532.1"/>
    <property type="molecule type" value="Genomic_DNA"/>
</dbReference>
<dbReference type="SUPFAM" id="SSF52490">
    <property type="entry name" value="Tubulin nucleotide-binding domain-like"/>
    <property type="match status" value="1"/>
</dbReference>
<dbReference type="InterPro" id="IPR025904">
    <property type="entry name" value="Tubulin-like"/>
</dbReference>
<dbReference type="AlphaFoldDB" id="A0A167BWT5"/>
<dbReference type="InterPro" id="IPR036525">
    <property type="entry name" value="Tubulin/FtsZ_GTPase_sf"/>
</dbReference>